<keyword evidence="1" id="KW-0812">Transmembrane</keyword>
<keyword evidence="3" id="KW-1185">Reference proteome</keyword>
<gene>
    <name evidence="2" type="ORF">PQR66_30790</name>
</gene>
<dbReference type="Proteomes" id="UP001629249">
    <property type="component" value="Unassembled WGS sequence"/>
</dbReference>
<accession>A0ABW8ZXI1</accession>
<evidence type="ECO:0000313" key="2">
    <source>
        <dbReference type="EMBL" id="MFL9887456.1"/>
    </source>
</evidence>
<dbReference type="RefSeq" id="WP_408332545.1">
    <property type="nucleotide sequence ID" value="NZ_JAQQFH010000030.1"/>
</dbReference>
<dbReference type="EMBL" id="JAQQFN010000028">
    <property type="protein sequence ID" value="MFL9887456.1"/>
    <property type="molecule type" value="Genomic_DNA"/>
</dbReference>
<evidence type="ECO:0008006" key="4">
    <source>
        <dbReference type="Google" id="ProtNLM"/>
    </source>
</evidence>
<protein>
    <recommendedName>
        <fullName evidence="4">Lipoprotein</fullName>
    </recommendedName>
</protein>
<keyword evidence="1" id="KW-0472">Membrane</keyword>
<feature type="transmembrane region" description="Helical" evidence="1">
    <location>
        <begin position="30"/>
        <end position="52"/>
    </location>
</feature>
<proteinExistence type="predicted"/>
<evidence type="ECO:0000256" key="1">
    <source>
        <dbReference type="SAM" id="Phobius"/>
    </source>
</evidence>
<evidence type="ECO:0000313" key="3">
    <source>
        <dbReference type="Proteomes" id="UP001629249"/>
    </source>
</evidence>
<comment type="caution">
    <text evidence="2">The sequence shown here is derived from an EMBL/GenBank/DDBJ whole genome shotgun (WGS) entry which is preliminary data.</text>
</comment>
<name>A0ABW8ZXI1_9BURK</name>
<reference evidence="2 3" key="1">
    <citation type="journal article" date="2024" name="Chem. Sci.">
        <title>Discovery of megapolipeptins by genome mining of a Burkholderiales bacteria collection.</title>
        <authorList>
            <person name="Paulo B.S."/>
            <person name="Recchia M.J.J."/>
            <person name="Lee S."/>
            <person name="Fergusson C.H."/>
            <person name="Romanowski S.B."/>
            <person name="Hernandez A."/>
            <person name="Krull N."/>
            <person name="Liu D.Y."/>
            <person name="Cavanagh H."/>
            <person name="Bos A."/>
            <person name="Gray C.A."/>
            <person name="Murphy B.T."/>
            <person name="Linington R.G."/>
            <person name="Eustaquio A.S."/>
        </authorList>
    </citation>
    <scope>NUCLEOTIDE SEQUENCE [LARGE SCALE GENOMIC DNA]</scope>
    <source>
        <strain evidence="2 3">RL16-012-BIC-B</strain>
    </source>
</reference>
<organism evidence="2 3">
    <name type="scientific">Paraburkholderia agricolaris</name>
    <dbReference type="NCBI Taxonomy" id="2152888"/>
    <lineage>
        <taxon>Bacteria</taxon>
        <taxon>Pseudomonadati</taxon>
        <taxon>Pseudomonadota</taxon>
        <taxon>Betaproteobacteria</taxon>
        <taxon>Burkholderiales</taxon>
        <taxon>Burkholderiaceae</taxon>
        <taxon>Paraburkholderia</taxon>
    </lineage>
</organism>
<keyword evidence="1" id="KW-1133">Transmembrane helix</keyword>
<sequence>MDIAAICEYGSTAPERSYSSFSSMRQAIRYFASATAISIVILAMPGCATAAVTATSQEAVARSSTELYAFDRPFADVLDKAQSMLMEKGTVGLSDPHAIGGEDKSGTYRYVITATPAKSPEKCYFTIDVSLVDDRDTLHTSTPRDESHAFTKELAERLGTIPIFVPDHK</sequence>